<evidence type="ECO:0000256" key="13">
    <source>
        <dbReference type="ARBA" id="ARBA00023136"/>
    </source>
</evidence>
<evidence type="ECO:0000256" key="3">
    <source>
        <dbReference type="ARBA" id="ARBA00020834"/>
    </source>
</evidence>
<dbReference type="InterPro" id="IPR004501">
    <property type="entry name" value="PTS_EIIC_3"/>
</dbReference>
<dbReference type="GO" id="GO:0008982">
    <property type="term" value="F:protein-N(PI)-phosphohistidine-sugar phosphotransferase activity"/>
    <property type="evidence" value="ECO:0007669"/>
    <property type="project" value="InterPro"/>
</dbReference>
<dbReference type="EMBL" id="CP008876">
    <property type="protein sequence ID" value="AIF67340.1"/>
    <property type="molecule type" value="Genomic_DNA"/>
</dbReference>
<dbReference type="Proteomes" id="UP000027980">
    <property type="component" value="Chromosome"/>
</dbReference>
<dbReference type="OrthoDB" id="1641940at2"/>
<evidence type="ECO:0000256" key="8">
    <source>
        <dbReference type="ARBA" id="ARBA00022679"/>
    </source>
</evidence>
<accession>A0A075LKS2</accession>
<dbReference type="RefSeq" id="WP_038562757.1">
    <property type="nucleotide sequence ID" value="NZ_CP008876.1"/>
</dbReference>
<feature type="transmembrane region" description="Helical" evidence="17">
    <location>
        <begin position="365"/>
        <end position="382"/>
    </location>
</feature>
<dbReference type="GO" id="GO:0016301">
    <property type="term" value="F:kinase activity"/>
    <property type="evidence" value="ECO:0007669"/>
    <property type="project" value="UniProtKB-KW"/>
</dbReference>
<evidence type="ECO:0000256" key="12">
    <source>
        <dbReference type="ARBA" id="ARBA00022989"/>
    </source>
</evidence>
<evidence type="ECO:0000256" key="17">
    <source>
        <dbReference type="SAM" id="Phobius"/>
    </source>
</evidence>
<keyword evidence="13 17" id="KW-0472">Membrane</keyword>
<evidence type="ECO:0000256" key="4">
    <source>
        <dbReference type="ARBA" id="ARBA00022448"/>
    </source>
</evidence>
<organism evidence="20 21">
    <name type="scientific">Terribacillus saccharophilus</name>
    <dbReference type="NCBI Taxonomy" id="361277"/>
    <lineage>
        <taxon>Bacteria</taxon>
        <taxon>Bacillati</taxon>
        <taxon>Bacillota</taxon>
        <taxon>Bacilli</taxon>
        <taxon>Bacillales</taxon>
        <taxon>Bacillaceae</taxon>
        <taxon>Terribacillus</taxon>
    </lineage>
</organism>
<dbReference type="PROSITE" id="PS51100">
    <property type="entry name" value="PTS_EIIB_TYPE_3"/>
    <property type="match status" value="1"/>
</dbReference>
<evidence type="ECO:0000256" key="6">
    <source>
        <dbReference type="ARBA" id="ARBA00022553"/>
    </source>
</evidence>
<evidence type="ECO:0000256" key="16">
    <source>
        <dbReference type="PROSITE-ProRule" id="PRU00423"/>
    </source>
</evidence>
<dbReference type="GeneID" id="34220013"/>
<evidence type="ECO:0000256" key="1">
    <source>
        <dbReference type="ARBA" id="ARBA00004651"/>
    </source>
</evidence>
<feature type="transmembrane region" description="Helical" evidence="17">
    <location>
        <begin position="282"/>
        <end position="303"/>
    </location>
</feature>
<keyword evidence="12 17" id="KW-1133">Transmembrane helix</keyword>
<keyword evidence="5" id="KW-1003">Cell membrane</keyword>
<dbReference type="NCBIfam" id="TIGR00853">
    <property type="entry name" value="pts-lac"/>
    <property type="match status" value="1"/>
</dbReference>
<dbReference type="HOGENOM" id="CLU_029688_0_0_9"/>
<reference evidence="20 21" key="1">
    <citation type="submission" date="2014-07" db="EMBL/GenBank/DDBJ databases">
        <title>Complete genome sequence of a moderately halophilic bacterium Terribacillus aidingensis MP602, isolated from Cryptomeria fortunei in Tianmu mountain in China.</title>
        <authorList>
            <person name="Wang Y."/>
            <person name="Lu P."/>
            <person name="Zhang L."/>
        </authorList>
    </citation>
    <scope>NUCLEOTIDE SEQUENCE [LARGE SCALE GENOMIC DNA]</scope>
    <source>
        <strain evidence="20 21">MP602</strain>
    </source>
</reference>
<sequence>MKGIIGQIEKGKPFFEKVSRNIYLGAVRDGFLTAMPAILFASIFILLAALPEVLGFAWPESVSTWLWKVYNYSMGVVGLLVSATTARSLSESVNRKMPKNKVINSTSAMLASIVGFMLLSVSQIDGGFSAEYMGTKGLLASFVSAFITVNVYRFCVLKNITIKMPKEVPGTISQTFKDIFPFAFSVLAMVIIDLIVRTTLNVPFAEALVKLLSPLFTAADGYLGIMIIWGMMAFFWFVGVHGPSIVEPAIAAIIYVNVEANLQLYNAGEQASNVLTVGLGNFVGTMGGTGATLVVPFIFMLLAKSKQLKAVGKASFIPVSFAVNEPLLFSAPIILNPYFFIPFLLTPMINVCIFKFFVDVIGMNSFMYVLPWATPAPIGLVLGTGMGLWSFVLVLTLIVVDFLIYLPFCKVYDKELVMQEASNAQLEAAAAKTQPAMASAVSGFAATQAAVELEETESVSNEVKPTNVLVLCAGAGTSAMLANALTEGAEQFSVPISASAGAYGSHYEIMQDYDMVILAPQVGSYFEDIKEDTDRLGIKLAATKGAEYISLTRDPKKAVDYVIGQLK</sequence>
<gene>
    <name evidence="20" type="ORF">GZ22_12255</name>
</gene>
<evidence type="ECO:0000256" key="5">
    <source>
        <dbReference type="ARBA" id="ARBA00022475"/>
    </source>
</evidence>
<feature type="transmembrane region" description="Helical" evidence="17">
    <location>
        <begin position="30"/>
        <end position="50"/>
    </location>
</feature>
<evidence type="ECO:0000259" key="18">
    <source>
        <dbReference type="PROSITE" id="PS51100"/>
    </source>
</evidence>
<dbReference type="NCBIfam" id="TIGR00410">
    <property type="entry name" value="lacE"/>
    <property type="match status" value="1"/>
</dbReference>
<feature type="transmembrane region" description="Helical" evidence="17">
    <location>
        <begin position="178"/>
        <end position="196"/>
    </location>
</feature>
<dbReference type="PANTHER" id="PTHR33989:SF8">
    <property type="entry name" value="PERMEASE IIC COMPONENT"/>
    <property type="match status" value="1"/>
</dbReference>
<evidence type="ECO:0000256" key="2">
    <source>
        <dbReference type="ARBA" id="ARBA00012802"/>
    </source>
</evidence>
<dbReference type="Pfam" id="PF02378">
    <property type="entry name" value="PTS_EIIC"/>
    <property type="match status" value="1"/>
</dbReference>
<name>A0A075LKS2_9BACI</name>
<dbReference type="InterPro" id="IPR003501">
    <property type="entry name" value="PTS_EIIB_2/3"/>
</dbReference>
<evidence type="ECO:0000259" key="19">
    <source>
        <dbReference type="PROSITE" id="PS51105"/>
    </source>
</evidence>
<dbReference type="AlphaFoldDB" id="A0A075LKS2"/>
<dbReference type="GO" id="GO:0009401">
    <property type="term" value="P:phosphoenolpyruvate-dependent sugar phosphotransferase system"/>
    <property type="evidence" value="ECO:0007669"/>
    <property type="project" value="UniProtKB-KW"/>
</dbReference>
<dbReference type="GO" id="GO:1901264">
    <property type="term" value="P:carbohydrate derivative transport"/>
    <property type="evidence" value="ECO:0007669"/>
    <property type="project" value="TreeGrafter"/>
</dbReference>
<feature type="transmembrane region" description="Helical" evidence="17">
    <location>
        <begin position="102"/>
        <end position="119"/>
    </location>
</feature>
<keyword evidence="11" id="KW-0418">Kinase</keyword>
<dbReference type="InterPro" id="IPR013012">
    <property type="entry name" value="PTS_EIIB_3"/>
</dbReference>
<feature type="domain" description="PTS EIIB type-3" evidence="18">
    <location>
        <begin position="465"/>
        <end position="567"/>
    </location>
</feature>
<evidence type="ECO:0000256" key="10">
    <source>
        <dbReference type="ARBA" id="ARBA00022692"/>
    </source>
</evidence>
<feature type="transmembrane region" description="Helical" evidence="17">
    <location>
        <begin position="340"/>
        <end position="358"/>
    </location>
</feature>
<feature type="transmembrane region" description="Helical" evidence="17">
    <location>
        <begin position="388"/>
        <end position="408"/>
    </location>
</feature>
<evidence type="ECO:0000256" key="7">
    <source>
        <dbReference type="ARBA" id="ARBA00022597"/>
    </source>
</evidence>
<comment type="catalytic activity">
    <reaction evidence="15">
        <text>lactose(out) + N(pros)-phospho-L-histidyl-[protein] = lactose 6-phosphate(in) + L-histidyl-[protein]</text>
        <dbReference type="Rhea" id="RHEA:42400"/>
        <dbReference type="Rhea" id="RHEA-COMP:9745"/>
        <dbReference type="Rhea" id="RHEA-COMP:9746"/>
        <dbReference type="ChEBI" id="CHEBI:17716"/>
        <dbReference type="ChEBI" id="CHEBI:29979"/>
        <dbReference type="ChEBI" id="CHEBI:64837"/>
        <dbReference type="ChEBI" id="CHEBI:79080"/>
        <dbReference type="EC" id="2.7.1.207"/>
    </reaction>
</comment>
<evidence type="ECO:0000313" key="20">
    <source>
        <dbReference type="EMBL" id="AIF67340.1"/>
    </source>
</evidence>
<dbReference type="SUPFAM" id="SSF52794">
    <property type="entry name" value="PTS system IIB component-like"/>
    <property type="match status" value="1"/>
</dbReference>
<evidence type="ECO:0000256" key="14">
    <source>
        <dbReference type="ARBA" id="ARBA00029639"/>
    </source>
</evidence>
<dbReference type="PANTHER" id="PTHR33989">
    <property type="match status" value="1"/>
</dbReference>
<dbReference type="Pfam" id="PF02302">
    <property type="entry name" value="PTS_IIB"/>
    <property type="match status" value="1"/>
</dbReference>
<dbReference type="EC" id="2.7.1.207" evidence="2"/>
<keyword evidence="10 17" id="KW-0812">Transmembrane</keyword>
<dbReference type="InterPro" id="IPR003352">
    <property type="entry name" value="PTS_EIIC"/>
</dbReference>
<dbReference type="GO" id="GO:0005886">
    <property type="term" value="C:plasma membrane"/>
    <property type="evidence" value="ECO:0007669"/>
    <property type="project" value="UniProtKB-SubCell"/>
</dbReference>
<dbReference type="KEGG" id="tap:GZ22_12255"/>
<dbReference type="InterPro" id="IPR036095">
    <property type="entry name" value="PTS_EIIB-like_sf"/>
</dbReference>
<keyword evidence="8" id="KW-0808">Transferase</keyword>
<keyword evidence="7" id="KW-0762">Sugar transport</keyword>
<dbReference type="InterPro" id="IPR041713">
    <property type="entry name" value="PTS_IIB"/>
</dbReference>
<feature type="modified residue" description="Phosphocysteine; by EIIA" evidence="16">
    <location>
        <position position="472"/>
    </location>
</feature>
<feature type="transmembrane region" description="Helical" evidence="17">
    <location>
        <begin position="70"/>
        <end position="90"/>
    </location>
</feature>
<protein>
    <recommendedName>
        <fullName evidence="3">PTS system lactose-specific EIICB component</fullName>
        <ecNumber evidence="2">2.7.1.207</ecNumber>
    </recommendedName>
    <alternativeName>
        <fullName evidence="14">EIICB-Lac</fullName>
    </alternativeName>
</protein>
<proteinExistence type="predicted"/>
<dbReference type="CDD" id="cd05565">
    <property type="entry name" value="PTS_IIB_lactose"/>
    <property type="match status" value="1"/>
</dbReference>
<feature type="transmembrane region" description="Helical" evidence="17">
    <location>
        <begin position="216"/>
        <end position="238"/>
    </location>
</feature>
<comment type="subcellular location">
    <subcellularLocation>
        <location evidence="1">Cell membrane</location>
        <topology evidence="1">Multi-pass membrane protein</topology>
    </subcellularLocation>
</comment>
<evidence type="ECO:0000256" key="9">
    <source>
        <dbReference type="ARBA" id="ARBA00022683"/>
    </source>
</evidence>
<evidence type="ECO:0000256" key="15">
    <source>
        <dbReference type="ARBA" id="ARBA00048444"/>
    </source>
</evidence>
<dbReference type="Gene3D" id="3.40.50.2300">
    <property type="match status" value="1"/>
</dbReference>
<keyword evidence="6" id="KW-0597">Phosphoprotein</keyword>
<feature type="transmembrane region" description="Helical" evidence="17">
    <location>
        <begin position="139"/>
        <end position="157"/>
    </location>
</feature>
<evidence type="ECO:0000313" key="21">
    <source>
        <dbReference type="Proteomes" id="UP000027980"/>
    </source>
</evidence>
<dbReference type="InterPro" id="IPR051088">
    <property type="entry name" value="PTS_Sugar-EIIC/EIIB"/>
</dbReference>
<feature type="domain" description="PTS EIIC type-3" evidence="19">
    <location>
        <begin position="8"/>
        <end position="408"/>
    </location>
</feature>
<keyword evidence="4" id="KW-0813">Transport</keyword>
<dbReference type="PROSITE" id="PS51105">
    <property type="entry name" value="PTS_EIIC_TYPE_3"/>
    <property type="match status" value="1"/>
</dbReference>
<evidence type="ECO:0000256" key="11">
    <source>
        <dbReference type="ARBA" id="ARBA00022777"/>
    </source>
</evidence>
<keyword evidence="9" id="KW-0598">Phosphotransferase system</keyword>